<reference evidence="1" key="2">
    <citation type="submission" date="2023-07" db="EMBL/GenBank/DDBJ databases">
        <authorList>
            <person name="Sun H."/>
        </authorList>
    </citation>
    <scope>NUCLEOTIDE SEQUENCE</scope>
    <source>
        <strain evidence="1">05753</strain>
    </source>
</reference>
<reference evidence="1" key="1">
    <citation type="journal article" date="2015" name="Int. J. Syst. Evol. Microbiol.">
        <title>Rhizobium oryzicola sp. nov., potential plant-growth-promoting endophytic bacteria isolated from rice roots.</title>
        <authorList>
            <person name="Zhang X.X."/>
            <person name="Gao J.S."/>
            <person name="Cao Y.H."/>
            <person name="Sheirdil R.A."/>
            <person name="Wang X.C."/>
            <person name="Zhang L."/>
        </authorList>
    </citation>
    <scope>NUCLEOTIDE SEQUENCE</scope>
    <source>
        <strain evidence="1">05753</strain>
    </source>
</reference>
<accession>A0ABT8SY95</accession>
<evidence type="ECO:0000313" key="1">
    <source>
        <dbReference type="EMBL" id="MDO1583174.1"/>
    </source>
</evidence>
<dbReference type="InterPro" id="IPR011990">
    <property type="entry name" value="TPR-like_helical_dom_sf"/>
</dbReference>
<dbReference type="EMBL" id="JAUKWQ010000004">
    <property type="protein sequence ID" value="MDO1583174.1"/>
    <property type="molecule type" value="Genomic_DNA"/>
</dbReference>
<keyword evidence="2" id="KW-1185">Reference proteome</keyword>
<evidence type="ECO:0000313" key="2">
    <source>
        <dbReference type="Proteomes" id="UP001169006"/>
    </source>
</evidence>
<organism evidence="1 2">
    <name type="scientific">Rhizobium oryzicola</name>
    <dbReference type="NCBI Taxonomy" id="1232668"/>
    <lineage>
        <taxon>Bacteria</taxon>
        <taxon>Pseudomonadati</taxon>
        <taxon>Pseudomonadota</taxon>
        <taxon>Alphaproteobacteria</taxon>
        <taxon>Hyphomicrobiales</taxon>
        <taxon>Rhizobiaceae</taxon>
        <taxon>Rhizobium/Agrobacterium group</taxon>
        <taxon>Rhizobium</taxon>
    </lineage>
</organism>
<sequence length="132" mass="15491">MMEPLQPHHELSPRERDFLMLSIYVQLQNGYVERASLLCDALRRLGDNSADATLASAVIAFINGHFRDSVAHLDRLDRIDPLERFGNYRLTDRQRMRRYLRLRCLYELEEKARAQDALESYLRHGETNDEGL</sequence>
<dbReference type="Proteomes" id="UP001169006">
    <property type="component" value="Unassembled WGS sequence"/>
</dbReference>
<proteinExistence type="predicted"/>
<protein>
    <submittedName>
        <fullName evidence="1">Uncharacterized protein</fullName>
    </submittedName>
</protein>
<comment type="caution">
    <text evidence="1">The sequence shown here is derived from an EMBL/GenBank/DDBJ whole genome shotgun (WGS) entry which is preliminary data.</text>
</comment>
<gene>
    <name evidence="1" type="ORF">Q2T52_13870</name>
</gene>
<name>A0ABT8SY95_9HYPH</name>
<dbReference type="Gene3D" id="1.25.40.10">
    <property type="entry name" value="Tetratricopeptide repeat domain"/>
    <property type="match status" value="1"/>
</dbReference>